<dbReference type="GO" id="GO:0003777">
    <property type="term" value="F:microtubule motor activity"/>
    <property type="evidence" value="ECO:0007669"/>
    <property type="project" value="InterPro"/>
</dbReference>
<dbReference type="Gene3D" id="3.40.850.10">
    <property type="entry name" value="Kinesin motor domain"/>
    <property type="match status" value="1"/>
</dbReference>
<organism evidence="15 16">
    <name type="scientific">Effrenium voratum</name>
    <dbReference type="NCBI Taxonomy" id="2562239"/>
    <lineage>
        <taxon>Eukaryota</taxon>
        <taxon>Sar</taxon>
        <taxon>Alveolata</taxon>
        <taxon>Dinophyceae</taxon>
        <taxon>Suessiales</taxon>
        <taxon>Symbiodiniaceae</taxon>
        <taxon>Effrenium</taxon>
    </lineage>
</organism>
<sequence>MPQAAGAEEETNVRVAARVRPLLARDTAQNYCSCITAQPGTNQLVVGTRRGFTFDLVFDTDASQSSVYVGCVSQLLEGSMQGYNATVLAYGQTGSGKTHTMGTGQPVPEGSDEEGIVPKVIRNSFHHIEKHKGSVDFKVSCCYLEIYNEDIRDLLQPGGHKGHIAIREDATGGIKVTGIHAETCSSAEEMFRCLSDGSVQRTTGATLMNEQSSRSHSIFTLILEQRRRLTNGGGEGSEEDYVTAKFHLVDLAGSERAKRTGAVGSRFKESVAINSGLLALGNVISALGDPAKRGSHVPYRESKLTRLLQDSLGGNSRTVMIACVSCADIDFEETLNTLKYAHRARNIKNKPVVNHDPRTAQLAAMQDEIDALREQLQRANEGNIGLVGGGIPAPSSEELVEMAAKLEAAEVRSSELAERLEATEAESDQFQKCLADVYAAVCQNLPAIFQASEAPGPGRPAVRAVCEVLSAAQRLLSEAELATSGLASGIGPDTQLPIPPFHLIQERAPELTSGCGDASTPGTALSCTAPSLGEPHKLLSRSEMRKDSKPLIRKYLDQINRLEDEMAWYRRRTKQLQEELKEARDDLQKDEEIFEEKMKEMKDLQARNATLEQELKEKSSPMRKEPSLYAIQLSETDDASIAGVHTPVAVPDETDAESKPPDLQDTRTSQQHLRDQLQSLSQNVLLKEDLIDELTRSEREWGVARKQYQARMEQLQSELEETQRQLDTVKVRLQESEKLEEQARTASEEEKKRLERQVTEQMEALKKKQQEYSRLKEMRQSERKRVKDLEVEVAQMRQSQAEIDRKLQAERRRETQQIADLQRRLTREGQRVKDLEAKVATKSGSGRINALGRKNSTVPSGRGYPVTPSSESERNGSSAGNSRWQRLEQQLDEHIRILEATQGLEEDLRKREALHKKKEQYMNYRRKIAAKDQAEQQEAAERLSQLESEAAKQELQRNVQSKRAEGLSILHDIDERLEGLQDELDFREARISKAQQYLRSTSGTGPGSLDAELERIPAEDGKELLRRYCEKLVKLRQREKQHWQRLEAAEAQLAERARQVAELQQVLRRQDSNATKAIARVTKEYEARIRQLLRQLSASLPQEGSARGGAQQGAESRSEEPSVLSSGDAEEVEQVKRDNQYYKAVNRELKRRLRSLLEQRGEAQADPKGEASAPATPARFVPEDQDRGK</sequence>
<dbReference type="Pfam" id="PF00225">
    <property type="entry name" value="Kinesin"/>
    <property type="match status" value="1"/>
</dbReference>
<evidence type="ECO:0000256" key="9">
    <source>
        <dbReference type="ARBA" id="ARBA00023175"/>
    </source>
</evidence>
<comment type="similarity">
    <text evidence="11">Belongs to the TRAFAC class myosin-kinesin ATPase superfamily. Kinesin family.</text>
</comment>
<feature type="binding site" evidence="11">
    <location>
        <begin position="91"/>
        <end position="98"/>
    </location>
    <ligand>
        <name>ATP</name>
        <dbReference type="ChEBI" id="CHEBI:30616"/>
    </ligand>
</feature>
<gene>
    <name evidence="15" type="ORF">EVOR1521_LOCUS29631</name>
</gene>
<evidence type="ECO:0000256" key="10">
    <source>
        <dbReference type="ARBA" id="ARBA00023212"/>
    </source>
</evidence>
<dbReference type="InterPro" id="IPR001752">
    <property type="entry name" value="Kinesin_motor_dom"/>
</dbReference>
<proteinExistence type="inferred from homology"/>
<keyword evidence="3" id="KW-0853">WD repeat</keyword>
<dbReference type="PRINTS" id="PR00380">
    <property type="entry name" value="KINESINHEAVY"/>
</dbReference>
<dbReference type="GO" id="GO:0008017">
    <property type="term" value="F:microtubule binding"/>
    <property type="evidence" value="ECO:0007669"/>
    <property type="project" value="InterPro"/>
</dbReference>
<dbReference type="PANTHER" id="PTHR47969">
    <property type="entry name" value="CHROMOSOME-ASSOCIATED KINESIN KIF4A-RELATED"/>
    <property type="match status" value="1"/>
</dbReference>
<keyword evidence="5" id="KW-0677">Repeat</keyword>
<dbReference type="PANTHER" id="PTHR47969:SF15">
    <property type="entry name" value="CHROMOSOME-ASSOCIATED KINESIN KIF4A-RELATED"/>
    <property type="match status" value="1"/>
</dbReference>
<evidence type="ECO:0000313" key="16">
    <source>
        <dbReference type="Proteomes" id="UP001178507"/>
    </source>
</evidence>
<evidence type="ECO:0000256" key="7">
    <source>
        <dbReference type="ARBA" id="ARBA00022840"/>
    </source>
</evidence>
<dbReference type="PROSITE" id="PS50067">
    <property type="entry name" value="KINESIN_MOTOR_2"/>
    <property type="match status" value="1"/>
</dbReference>
<feature type="coiled-coil region" evidence="12">
    <location>
        <begin position="362"/>
        <end position="426"/>
    </location>
</feature>
<feature type="region of interest" description="Disordered" evidence="13">
    <location>
        <begin position="647"/>
        <end position="673"/>
    </location>
</feature>
<dbReference type="GO" id="GO:0005875">
    <property type="term" value="C:microtubule associated complex"/>
    <property type="evidence" value="ECO:0007669"/>
    <property type="project" value="TreeGrafter"/>
</dbReference>
<keyword evidence="2" id="KW-0963">Cytoplasm</keyword>
<evidence type="ECO:0000256" key="13">
    <source>
        <dbReference type="SAM" id="MobiDB-lite"/>
    </source>
</evidence>
<feature type="region of interest" description="Disordered" evidence="13">
    <location>
        <begin position="1156"/>
        <end position="1189"/>
    </location>
</feature>
<keyword evidence="7 11" id="KW-0067">ATP-binding</keyword>
<evidence type="ECO:0000256" key="8">
    <source>
        <dbReference type="ARBA" id="ARBA00023054"/>
    </source>
</evidence>
<dbReference type="FunFam" id="3.40.850.10:FF:000011">
    <property type="entry name" value="Kinesin family member 21A"/>
    <property type="match status" value="1"/>
</dbReference>
<dbReference type="AlphaFoldDB" id="A0AA36ND64"/>
<dbReference type="InterPro" id="IPR019821">
    <property type="entry name" value="Kinesin_motor_CS"/>
</dbReference>
<evidence type="ECO:0000256" key="12">
    <source>
        <dbReference type="SAM" id="Coils"/>
    </source>
</evidence>
<keyword evidence="10" id="KW-0206">Cytoskeleton</keyword>
<comment type="subcellular location">
    <subcellularLocation>
        <location evidence="1">Cytoplasm</location>
        <location evidence="1">Cytoskeleton</location>
    </subcellularLocation>
</comment>
<feature type="coiled-coil region" evidence="12">
    <location>
        <begin position="552"/>
        <end position="614"/>
    </location>
</feature>
<keyword evidence="9 11" id="KW-0505">Motor protein</keyword>
<evidence type="ECO:0000256" key="2">
    <source>
        <dbReference type="ARBA" id="ARBA00022490"/>
    </source>
</evidence>
<dbReference type="EMBL" id="CAUJNA010003705">
    <property type="protein sequence ID" value="CAJ1408110.1"/>
    <property type="molecule type" value="Genomic_DNA"/>
</dbReference>
<feature type="compositionally biased region" description="Basic and acidic residues" evidence="13">
    <location>
        <begin position="656"/>
        <end position="665"/>
    </location>
</feature>
<dbReference type="Pfam" id="PF25764">
    <property type="entry name" value="KIF21A_4th"/>
    <property type="match status" value="1"/>
</dbReference>
<keyword evidence="8 12" id="KW-0175">Coiled coil</keyword>
<evidence type="ECO:0000256" key="11">
    <source>
        <dbReference type="PROSITE-ProRule" id="PRU00283"/>
    </source>
</evidence>
<dbReference type="CDD" id="cd01372">
    <property type="entry name" value="KISc_KIF4"/>
    <property type="match status" value="1"/>
</dbReference>
<evidence type="ECO:0000256" key="1">
    <source>
        <dbReference type="ARBA" id="ARBA00004245"/>
    </source>
</evidence>
<dbReference type="SMART" id="SM00129">
    <property type="entry name" value="KISc"/>
    <property type="match status" value="1"/>
</dbReference>
<evidence type="ECO:0000256" key="3">
    <source>
        <dbReference type="ARBA" id="ARBA00022574"/>
    </source>
</evidence>
<name>A0AA36ND64_9DINO</name>
<dbReference type="GO" id="GO:0005524">
    <property type="term" value="F:ATP binding"/>
    <property type="evidence" value="ECO:0007669"/>
    <property type="project" value="UniProtKB-UniRule"/>
</dbReference>
<evidence type="ECO:0000256" key="5">
    <source>
        <dbReference type="ARBA" id="ARBA00022737"/>
    </source>
</evidence>
<keyword evidence="6 11" id="KW-0547">Nucleotide-binding</keyword>
<feature type="compositionally biased region" description="Polar residues" evidence="13">
    <location>
        <begin position="867"/>
        <end position="883"/>
    </location>
</feature>
<dbReference type="GO" id="GO:0005874">
    <property type="term" value="C:microtubule"/>
    <property type="evidence" value="ECO:0007669"/>
    <property type="project" value="UniProtKB-KW"/>
</dbReference>
<dbReference type="InterPro" id="IPR036961">
    <property type="entry name" value="Kinesin_motor_dom_sf"/>
</dbReference>
<feature type="domain" description="Kinesin motor" evidence="14">
    <location>
        <begin position="12"/>
        <end position="347"/>
    </location>
</feature>
<feature type="coiled-coil region" evidence="12">
    <location>
        <begin position="929"/>
        <end position="997"/>
    </location>
</feature>
<dbReference type="InterPro" id="IPR027640">
    <property type="entry name" value="Kinesin-like_fam"/>
</dbReference>
<evidence type="ECO:0000256" key="6">
    <source>
        <dbReference type="ARBA" id="ARBA00022741"/>
    </source>
</evidence>
<dbReference type="GO" id="GO:0007018">
    <property type="term" value="P:microtubule-based movement"/>
    <property type="evidence" value="ECO:0007669"/>
    <property type="project" value="InterPro"/>
</dbReference>
<reference evidence="15" key="1">
    <citation type="submission" date="2023-08" db="EMBL/GenBank/DDBJ databases">
        <authorList>
            <person name="Chen Y."/>
            <person name="Shah S."/>
            <person name="Dougan E. K."/>
            <person name="Thang M."/>
            <person name="Chan C."/>
        </authorList>
    </citation>
    <scope>NUCLEOTIDE SEQUENCE</scope>
</reference>
<comment type="caution">
    <text evidence="15">The sequence shown here is derived from an EMBL/GenBank/DDBJ whole genome shotgun (WGS) entry which is preliminary data.</text>
</comment>
<dbReference type="PROSITE" id="PS00411">
    <property type="entry name" value="KINESIN_MOTOR_1"/>
    <property type="match status" value="1"/>
</dbReference>
<keyword evidence="4" id="KW-0493">Microtubule</keyword>
<evidence type="ECO:0000256" key="4">
    <source>
        <dbReference type="ARBA" id="ARBA00022701"/>
    </source>
</evidence>
<dbReference type="Proteomes" id="UP001178507">
    <property type="component" value="Unassembled WGS sequence"/>
</dbReference>
<feature type="region of interest" description="Disordered" evidence="13">
    <location>
        <begin position="1100"/>
        <end position="1141"/>
    </location>
</feature>
<dbReference type="GO" id="GO:0007052">
    <property type="term" value="P:mitotic spindle organization"/>
    <property type="evidence" value="ECO:0007669"/>
    <property type="project" value="TreeGrafter"/>
</dbReference>
<evidence type="ECO:0000313" key="15">
    <source>
        <dbReference type="EMBL" id="CAJ1408110.1"/>
    </source>
</evidence>
<feature type="compositionally biased region" description="Basic and acidic residues" evidence="13">
    <location>
        <begin position="1156"/>
        <end position="1169"/>
    </location>
</feature>
<dbReference type="GO" id="GO:0051231">
    <property type="term" value="P:spindle elongation"/>
    <property type="evidence" value="ECO:0007669"/>
    <property type="project" value="TreeGrafter"/>
</dbReference>
<accession>A0AA36ND64</accession>
<feature type="region of interest" description="Disordered" evidence="13">
    <location>
        <begin position="843"/>
        <end position="883"/>
    </location>
</feature>
<protein>
    <recommendedName>
        <fullName evidence="14">Kinesin motor domain-containing protein</fullName>
    </recommendedName>
</protein>
<dbReference type="SUPFAM" id="SSF52540">
    <property type="entry name" value="P-loop containing nucleoside triphosphate hydrolases"/>
    <property type="match status" value="1"/>
</dbReference>
<keyword evidence="16" id="KW-1185">Reference proteome</keyword>
<evidence type="ECO:0000259" key="14">
    <source>
        <dbReference type="PROSITE" id="PS50067"/>
    </source>
</evidence>
<dbReference type="InterPro" id="IPR027417">
    <property type="entry name" value="P-loop_NTPase"/>
</dbReference>